<dbReference type="EMBL" id="PRDK01000004">
    <property type="protein sequence ID" value="MBE8713517.1"/>
    <property type="molecule type" value="Genomic_DNA"/>
</dbReference>
<evidence type="ECO:0000259" key="2">
    <source>
        <dbReference type="Pfam" id="PF13568"/>
    </source>
</evidence>
<proteinExistence type="predicted"/>
<dbReference type="SUPFAM" id="SSF56925">
    <property type="entry name" value="OMPA-like"/>
    <property type="match status" value="1"/>
</dbReference>
<dbReference type="InterPro" id="IPR025665">
    <property type="entry name" value="Beta-barrel_OMP_2"/>
</dbReference>
<gene>
    <name evidence="3" type="ORF">C4F49_07485</name>
</gene>
<accession>A0A928YQF2</accession>
<reference evidence="3" key="1">
    <citation type="submission" date="2018-02" db="EMBL/GenBank/DDBJ databases">
        <authorList>
            <person name="Vasarhelyi B.M."/>
            <person name="Deshmukh S."/>
            <person name="Balint B."/>
            <person name="Kukolya J."/>
        </authorList>
    </citation>
    <scope>NUCLEOTIDE SEQUENCE</scope>
    <source>
        <strain evidence="3">KB22</strain>
    </source>
</reference>
<keyword evidence="4" id="KW-1185">Reference proteome</keyword>
<name>A0A928YQF2_9SPHI</name>
<evidence type="ECO:0000313" key="3">
    <source>
        <dbReference type="EMBL" id="MBE8713517.1"/>
    </source>
</evidence>
<dbReference type="RefSeq" id="WP_196935455.1">
    <property type="nucleotide sequence ID" value="NZ_MU158698.1"/>
</dbReference>
<evidence type="ECO:0000313" key="4">
    <source>
        <dbReference type="Proteomes" id="UP000616201"/>
    </source>
</evidence>
<dbReference type="Proteomes" id="UP000616201">
    <property type="component" value="Unassembled WGS sequence"/>
</dbReference>
<comment type="caution">
    <text evidence="3">The sequence shown here is derived from an EMBL/GenBank/DDBJ whole genome shotgun (WGS) entry which is preliminary data.</text>
</comment>
<dbReference type="AlphaFoldDB" id="A0A928YQF2"/>
<feature type="chain" id="PRO_5037019799" evidence="1">
    <location>
        <begin position="21"/>
        <end position="195"/>
    </location>
</feature>
<keyword evidence="1" id="KW-0732">Signal</keyword>
<organism evidence="3 4">
    <name type="scientific">Sphingobacterium hungaricum</name>
    <dbReference type="NCBI Taxonomy" id="2082723"/>
    <lineage>
        <taxon>Bacteria</taxon>
        <taxon>Pseudomonadati</taxon>
        <taxon>Bacteroidota</taxon>
        <taxon>Sphingobacteriia</taxon>
        <taxon>Sphingobacteriales</taxon>
        <taxon>Sphingobacteriaceae</taxon>
        <taxon>Sphingobacterium</taxon>
    </lineage>
</organism>
<feature type="signal peptide" evidence="1">
    <location>
        <begin position="1"/>
        <end position="20"/>
    </location>
</feature>
<dbReference type="InterPro" id="IPR011250">
    <property type="entry name" value="OMP/PagP_B-barrel"/>
</dbReference>
<feature type="domain" description="Outer membrane protein beta-barrel" evidence="2">
    <location>
        <begin position="25"/>
        <end position="173"/>
    </location>
</feature>
<protein>
    <submittedName>
        <fullName evidence="3">PorT family protein</fullName>
    </submittedName>
</protein>
<evidence type="ECO:0000256" key="1">
    <source>
        <dbReference type="SAM" id="SignalP"/>
    </source>
</evidence>
<dbReference type="Pfam" id="PF13568">
    <property type="entry name" value="OMP_b-brl_2"/>
    <property type="match status" value="1"/>
</dbReference>
<sequence length="195" mass="21079">MKKLILLFFIALGTVASTEAQILPTFKLGVKAGLNFTKLTSEDKVFNSDNAAGFLAGIWGRVGIAGFHVQPELYYTTKNAHLTTSGAESDEADVKFSNIDLPILLGTKFGLGPIGARVQVGPVFSFVVDKNESNLPVAVDDFKDSMTGLVGGLGVDIKKISVDLRYEYGLTNMSTSNTDKQRLNLWTIGIGYSFF</sequence>